<dbReference type="GO" id="GO:0005506">
    <property type="term" value="F:iron ion binding"/>
    <property type="evidence" value="ECO:0007669"/>
    <property type="project" value="InterPro"/>
</dbReference>
<dbReference type="PRINTS" id="PR00385">
    <property type="entry name" value="P450"/>
</dbReference>
<evidence type="ECO:0000313" key="6">
    <source>
        <dbReference type="EMBL" id="KAK0703642.1"/>
    </source>
</evidence>
<proteinExistence type="predicted"/>
<dbReference type="InterPro" id="IPR001128">
    <property type="entry name" value="Cyt_P450"/>
</dbReference>
<dbReference type="GO" id="GO:0016705">
    <property type="term" value="F:oxidoreductase activity, acting on paired donors, with incorporation or reduction of molecular oxygen"/>
    <property type="evidence" value="ECO:0007669"/>
    <property type="project" value="InterPro"/>
</dbReference>
<accession>A0AA40DK10</accession>
<evidence type="ECO:0000256" key="4">
    <source>
        <dbReference type="PIRSR" id="PIRSR602401-1"/>
    </source>
</evidence>
<dbReference type="InterPro" id="IPR036396">
    <property type="entry name" value="Cyt_P450_sf"/>
</dbReference>
<dbReference type="GO" id="GO:0004497">
    <property type="term" value="F:monooxygenase activity"/>
    <property type="evidence" value="ECO:0007669"/>
    <property type="project" value="InterPro"/>
</dbReference>
<keyword evidence="2 4" id="KW-0479">Metal-binding</keyword>
<evidence type="ECO:0000313" key="7">
    <source>
        <dbReference type="Proteomes" id="UP001172101"/>
    </source>
</evidence>
<dbReference type="GeneID" id="85322031"/>
<feature type="transmembrane region" description="Helical" evidence="5">
    <location>
        <begin position="12"/>
        <end position="32"/>
    </location>
</feature>
<comment type="caution">
    <text evidence="6">The sequence shown here is derived from an EMBL/GenBank/DDBJ whole genome shotgun (WGS) entry which is preliminary data.</text>
</comment>
<protein>
    <submittedName>
        <fullName evidence="6">Cytochrome P450</fullName>
    </submittedName>
</protein>
<keyword evidence="3 4" id="KW-0408">Iron</keyword>
<dbReference type="InterPro" id="IPR002401">
    <property type="entry name" value="Cyt_P450_E_grp-I"/>
</dbReference>
<dbReference type="SUPFAM" id="SSF48264">
    <property type="entry name" value="Cytochrome P450"/>
    <property type="match status" value="1"/>
</dbReference>
<keyword evidence="5" id="KW-0472">Membrane</keyword>
<dbReference type="Pfam" id="PF00067">
    <property type="entry name" value="p450"/>
    <property type="match status" value="2"/>
</dbReference>
<dbReference type="AlphaFoldDB" id="A0AA40DK10"/>
<feature type="binding site" description="axial binding residue" evidence="4">
    <location>
        <position position="423"/>
    </location>
    <ligand>
        <name>heme</name>
        <dbReference type="ChEBI" id="CHEBI:30413"/>
    </ligand>
    <ligandPart>
        <name>Fe</name>
        <dbReference type="ChEBI" id="CHEBI:18248"/>
    </ligandPart>
</feature>
<dbReference type="PANTHER" id="PTHR24305">
    <property type="entry name" value="CYTOCHROME P450"/>
    <property type="match status" value="1"/>
</dbReference>
<dbReference type="GO" id="GO:0020037">
    <property type="term" value="F:heme binding"/>
    <property type="evidence" value="ECO:0007669"/>
    <property type="project" value="InterPro"/>
</dbReference>
<keyword evidence="5" id="KW-1133">Transmembrane helix</keyword>
<dbReference type="Gene3D" id="1.10.630.10">
    <property type="entry name" value="Cytochrome P450"/>
    <property type="match status" value="1"/>
</dbReference>
<keyword evidence="5" id="KW-0812">Transmembrane</keyword>
<keyword evidence="1 4" id="KW-0349">Heme</keyword>
<dbReference type="RefSeq" id="XP_060290501.1">
    <property type="nucleotide sequence ID" value="XM_060438761.1"/>
</dbReference>
<dbReference type="PRINTS" id="PR00463">
    <property type="entry name" value="EP450I"/>
</dbReference>
<evidence type="ECO:0000256" key="5">
    <source>
        <dbReference type="SAM" id="Phobius"/>
    </source>
</evidence>
<gene>
    <name evidence="6" type="ORF">B0T26DRAFT_657161</name>
</gene>
<reference evidence="6" key="1">
    <citation type="submission" date="2023-06" db="EMBL/GenBank/DDBJ databases">
        <title>Genome-scale phylogeny and comparative genomics of the fungal order Sordariales.</title>
        <authorList>
            <consortium name="Lawrence Berkeley National Laboratory"/>
            <person name="Hensen N."/>
            <person name="Bonometti L."/>
            <person name="Westerberg I."/>
            <person name="Brannstrom I.O."/>
            <person name="Guillou S."/>
            <person name="Cros-Aarteil S."/>
            <person name="Calhoun S."/>
            <person name="Haridas S."/>
            <person name="Kuo A."/>
            <person name="Mondo S."/>
            <person name="Pangilinan J."/>
            <person name="Riley R."/>
            <person name="LaButti K."/>
            <person name="Andreopoulos B."/>
            <person name="Lipzen A."/>
            <person name="Chen C."/>
            <person name="Yanf M."/>
            <person name="Daum C."/>
            <person name="Ng V."/>
            <person name="Clum A."/>
            <person name="Steindorff A."/>
            <person name="Ohm R."/>
            <person name="Martin F."/>
            <person name="Silar P."/>
            <person name="Natvig D."/>
            <person name="Lalanne C."/>
            <person name="Gautier V."/>
            <person name="Ament-velasquez S.L."/>
            <person name="Kruys A."/>
            <person name="Hutchinson M.I."/>
            <person name="Powell A.J."/>
            <person name="Barry K."/>
            <person name="Miller A.N."/>
            <person name="Grigoriev I.V."/>
            <person name="Debuchy R."/>
            <person name="Gladieux P."/>
            <person name="Thoren M.H."/>
            <person name="Johannesson H."/>
        </authorList>
    </citation>
    <scope>NUCLEOTIDE SEQUENCE</scope>
    <source>
        <strain evidence="6">SMH2392-1A</strain>
    </source>
</reference>
<organism evidence="6 7">
    <name type="scientific">Lasiosphaeria miniovina</name>
    <dbReference type="NCBI Taxonomy" id="1954250"/>
    <lineage>
        <taxon>Eukaryota</taxon>
        <taxon>Fungi</taxon>
        <taxon>Dikarya</taxon>
        <taxon>Ascomycota</taxon>
        <taxon>Pezizomycotina</taxon>
        <taxon>Sordariomycetes</taxon>
        <taxon>Sordariomycetidae</taxon>
        <taxon>Sordariales</taxon>
        <taxon>Lasiosphaeriaceae</taxon>
        <taxon>Lasiosphaeria</taxon>
    </lineage>
</organism>
<keyword evidence="7" id="KW-1185">Reference proteome</keyword>
<dbReference type="PANTHER" id="PTHR24305:SF156">
    <property type="entry name" value="P450, PUTATIVE (EUROFUNG)-RELATED"/>
    <property type="match status" value="1"/>
</dbReference>
<dbReference type="EMBL" id="JAUIRO010000008">
    <property type="protein sequence ID" value="KAK0703642.1"/>
    <property type="molecule type" value="Genomic_DNA"/>
</dbReference>
<evidence type="ECO:0000256" key="1">
    <source>
        <dbReference type="ARBA" id="ARBA00022617"/>
    </source>
</evidence>
<comment type="cofactor">
    <cofactor evidence="4">
        <name>heme</name>
        <dbReference type="ChEBI" id="CHEBI:30413"/>
    </cofactor>
</comment>
<dbReference type="InterPro" id="IPR050121">
    <property type="entry name" value="Cytochrome_P450_monoxygenase"/>
</dbReference>
<dbReference type="Proteomes" id="UP001172101">
    <property type="component" value="Unassembled WGS sequence"/>
</dbReference>
<evidence type="ECO:0000256" key="2">
    <source>
        <dbReference type="ARBA" id="ARBA00022723"/>
    </source>
</evidence>
<sequence>MNPRTAEPYLSAPGLASAVAAVVLGTLLWNIVRNILTSPIPSSVPGPFLARITSKWILLVDLSGQRAQVVDALHKKHGPVVRLAPDELSFAGRDAVKAIYGAGATVVKSPAYNLFGKRGMFQMQDPREHRERQRRIAHIFSAASLQQTEPLVQAVVGRTVATLAASVGAPVDALHWCRMMALDVAGAVLMGKEFGAFDGDGAAPVYVRHLDNAYIAWALNGLAPALVWLLERLPIQSLQRFLAAREYVYSYGEHAVQQYLKTNGRASSRRTLISKMIAGNPETGAEPLPDADIVIEVSNNTFAAVDSTGNTAAYTLYRLACVPEWQQRLRREIRASGAKEKGFQYQSLQALPVLNAVLVETLRLHPAVPTGLPRLTRDATIFPDPDKFDPGRWLSGDGAAVFAGTPVAQEMTLVWGGRGPRACSGQYMAAMEVKLLLAQLVDRFQVGLQGEATHGEMEMTAHFHLIPKGRRCGLVFDDEEVSDETT</sequence>
<name>A0AA40DK10_9PEZI</name>
<evidence type="ECO:0000256" key="3">
    <source>
        <dbReference type="ARBA" id="ARBA00023004"/>
    </source>
</evidence>